<dbReference type="Proteomes" id="UP001143486">
    <property type="component" value="Unassembled WGS sequence"/>
</dbReference>
<evidence type="ECO:0000256" key="3">
    <source>
        <dbReference type="PROSITE-ProRule" id="PRU00339"/>
    </source>
</evidence>
<reference evidence="5" key="1">
    <citation type="journal article" date="2014" name="Int. J. Syst. Evol. Microbiol.">
        <title>Complete genome sequence of Corynebacterium casei LMG S-19264T (=DSM 44701T), isolated from a smear-ripened cheese.</title>
        <authorList>
            <consortium name="US DOE Joint Genome Institute (JGI-PGF)"/>
            <person name="Walter F."/>
            <person name="Albersmeier A."/>
            <person name="Kalinowski J."/>
            <person name="Ruckert C."/>
        </authorList>
    </citation>
    <scope>NUCLEOTIDE SEQUENCE</scope>
    <source>
        <strain evidence="5">VKM B-1513</strain>
    </source>
</reference>
<evidence type="ECO:0000313" key="6">
    <source>
        <dbReference type="Proteomes" id="UP001143486"/>
    </source>
</evidence>
<dbReference type="RefSeq" id="WP_271186957.1">
    <property type="nucleotide sequence ID" value="NZ_BSFE01000005.1"/>
</dbReference>
<keyword evidence="2 3" id="KW-0802">TPR repeat</keyword>
<dbReference type="PANTHER" id="PTHR44858:SF1">
    <property type="entry name" value="UDP-N-ACETYLGLUCOSAMINE--PEPTIDE N-ACETYLGLUCOSAMINYLTRANSFERASE SPINDLY-RELATED"/>
    <property type="match status" value="1"/>
</dbReference>
<dbReference type="PROSITE" id="PS50005">
    <property type="entry name" value="TPR"/>
    <property type="match status" value="2"/>
</dbReference>
<dbReference type="EMBL" id="BSFE01000005">
    <property type="protein sequence ID" value="GLK52590.1"/>
    <property type="molecule type" value="Genomic_DNA"/>
</dbReference>
<evidence type="ECO:0000256" key="1">
    <source>
        <dbReference type="ARBA" id="ARBA00022737"/>
    </source>
</evidence>
<dbReference type="InterPro" id="IPR011990">
    <property type="entry name" value="TPR-like_helical_dom_sf"/>
</dbReference>
<dbReference type="InterPro" id="IPR019734">
    <property type="entry name" value="TPR_rpt"/>
</dbReference>
<keyword evidence="4" id="KW-0732">Signal</keyword>
<sequence length="283" mass="30818">MRAFAALLPLFLVAAPPALAQKDVSPCQAGRLALDAGESAQAIEDLEACLSSEDLDPDREVSVYAGLGAAFLAEQRYEDALNAYNFAFAIAETQRAEVIEPTLWRNRGIARTELGQLEEALSDLRRAAAEMPDDVMTQLTLGIVYQDMDRAADAVVAYDHVVRLEPSWTGAWINRSSALLDAGMTGAAVDDARRAVELEPESGTTLNMLCWTLIQDGRARTALPLCEQAVTLEPESGAIVHSHASALEALGRMDEALPLYRRAWQLAPDDPEIAQDYQRTHNP</sequence>
<feature type="repeat" description="TPR" evidence="3">
    <location>
        <begin position="101"/>
        <end position="134"/>
    </location>
</feature>
<comment type="caution">
    <text evidence="5">The sequence shown here is derived from an EMBL/GenBank/DDBJ whole genome shotgun (WGS) entry which is preliminary data.</text>
</comment>
<dbReference type="Gene3D" id="1.25.40.10">
    <property type="entry name" value="Tetratricopeptide repeat domain"/>
    <property type="match status" value="3"/>
</dbReference>
<dbReference type="Pfam" id="PF13432">
    <property type="entry name" value="TPR_16"/>
    <property type="match status" value="1"/>
</dbReference>
<dbReference type="Pfam" id="PF13429">
    <property type="entry name" value="TPR_15"/>
    <property type="match status" value="1"/>
</dbReference>
<keyword evidence="1" id="KW-0677">Repeat</keyword>
<dbReference type="SUPFAM" id="SSF48452">
    <property type="entry name" value="TPR-like"/>
    <property type="match status" value="2"/>
</dbReference>
<dbReference type="PANTHER" id="PTHR44858">
    <property type="entry name" value="TETRATRICOPEPTIDE REPEAT PROTEIN 6"/>
    <property type="match status" value="1"/>
</dbReference>
<proteinExistence type="predicted"/>
<dbReference type="SMART" id="SM00028">
    <property type="entry name" value="TPR"/>
    <property type="match status" value="6"/>
</dbReference>
<gene>
    <name evidence="5" type="ORF">GCM10017621_20980</name>
</gene>
<keyword evidence="6" id="KW-1185">Reference proteome</keyword>
<feature type="signal peptide" evidence="4">
    <location>
        <begin position="1"/>
        <end position="20"/>
    </location>
</feature>
<evidence type="ECO:0008006" key="7">
    <source>
        <dbReference type="Google" id="ProtNLM"/>
    </source>
</evidence>
<feature type="chain" id="PRO_5040807094" description="Tetratricopeptide repeat protein" evidence="4">
    <location>
        <begin position="21"/>
        <end position="283"/>
    </location>
</feature>
<organism evidence="5 6">
    <name type="scientific">Maricaulis virginensis</name>
    <dbReference type="NCBI Taxonomy" id="144022"/>
    <lineage>
        <taxon>Bacteria</taxon>
        <taxon>Pseudomonadati</taxon>
        <taxon>Pseudomonadota</taxon>
        <taxon>Alphaproteobacteria</taxon>
        <taxon>Maricaulales</taxon>
        <taxon>Maricaulaceae</taxon>
        <taxon>Maricaulis</taxon>
    </lineage>
</organism>
<evidence type="ECO:0000256" key="4">
    <source>
        <dbReference type="SAM" id="SignalP"/>
    </source>
</evidence>
<dbReference type="AlphaFoldDB" id="A0A9W6IP08"/>
<protein>
    <recommendedName>
        <fullName evidence="7">Tetratricopeptide repeat protein</fullName>
    </recommendedName>
</protein>
<accession>A0A9W6IP08</accession>
<feature type="repeat" description="TPR" evidence="3">
    <location>
        <begin position="61"/>
        <end position="94"/>
    </location>
</feature>
<name>A0A9W6IP08_9PROT</name>
<reference evidence="5" key="2">
    <citation type="submission" date="2023-01" db="EMBL/GenBank/DDBJ databases">
        <authorList>
            <person name="Sun Q."/>
            <person name="Evtushenko L."/>
        </authorList>
    </citation>
    <scope>NUCLEOTIDE SEQUENCE</scope>
    <source>
        <strain evidence="5">VKM B-1513</strain>
    </source>
</reference>
<dbReference type="InterPro" id="IPR050498">
    <property type="entry name" value="Ycf3"/>
</dbReference>
<evidence type="ECO:0000313" key="5">
    <source>
        <dbReference type="EMBL" id="GLK52590.1"/>
    </source>
</evidence>
<evidence type="ECO:0000256" key="2">
    <source>
        <dbReference type="ARBA" id="ARBA00022803"/>
    </source>
</evidence>